<keyword evidence="2" id="KW-1185">Reference proteome</keyword>
<reference evidence="1 2" key="1">
    <citation type="submission" date="2020-05" db="EMBL/GenBank/DDBJ databases">
        <title>Identification and distribution of gene clusters putatively required for synthesis of sphingolipid metabolism inhibitors in phylogenetically diverse species of the filamentous fungus Fusarium.</title>
        <authorList>
            <person name="Kim H.-S."/>
            <person name="Busman M."/>
            <person name="Brown D.W."/>
            <person name="Divon H."/>
            <person name="Uhlig S."/>
            <person name="Proctor R.H."/>
        </authorList>
    </citation>
    <scope>NUCLEOTIDE SEQUENCE [LARGE SCALE GENOMIC DNA]</scope>
    <source>
        <strain evidence="1 2">NRRL 25311</strain>
    </source>
</reference>
<gene>
    <name evidence="1" type="ORF">FDENT_6821</name>
</gene>
<evidence type="ECO:0000313" key="2">
    <source>
        <dbReference type="Proteomes" id="UP000562682"/>
    </source>
</evidence>
<comment type="caution">
    <text evidence="1">The sequence shown here is derived from an EMBL/GenBank/DDBJ whole genome shotgun (WGS) entry which is preliminary data.</text>
</comment>
<protein>
    <submittedName>
        <fullName evidence="1">Uncharacterized protein</fullName>
    </submittedName>
</protein>
<accession>A0A8H5UAB0</accession>
<organism evidence="1 2">
    <name type="scientific">Fusarium denticulatum</name>
    <dbReference type="NCBI Taxonomy" id="48507"/>
    <lineage>
        <taxon>Eukaryota</taxon>
        <taxon>Fungi</taxon>
        <taxon>Dikarya</taxon>
        <taxon>Ascomycota</taxon>
        <taxon>Pezizomycotina</taxon>
        <taxon>Sordariomycetes</taxon>
        <taxon>Hypocreomycetidae</taxon>
        <taxon>Hypocreales</taxon>
        <taxon>Nectriaceae</taxon>
        <taxon>Fusarium</taxon>
        <taxon>Fusarium fujikuroi species complex</taxon>
    </lineage>
</organism>
<sequence length="88" mass="9681">MTLSTLQSLPLEKTMRFVNKLDQTQLINSEHEKRLPHACNSNLIDPGFIKRGPSQFDDPSQSLTAISDRGLASQHLDAGERKVGVGPP</sequence>
<dbReference type="EMBL" id="JAAOAK010000184">
    <property type="protein sequence ID" value="KAF5684252.1"/>
    <property type="molecule type" value="Genomic_DNA"/>
</dbReference>
<evidence type="ECO:0000313" key="1">
    <source>
        <dbReference type="EMBL" id="KAF5684252.1"/>
    </source>
</evidence>
<proteinExistence type="predicted"/>
<name>A0A8H5UAB0_9HYPO</name>
<dbReference type="AlphaFoldDB" id="A0A8H5UAB0"/>
<dbReference type="Proteomes" id="UP000562682">
    <property type="component" value="Unassembled WGS sequence"/>
</dbReference>